<name>A0A222FMR0_9GAMM</name>
<dbReference type="FunFam" id="3.30.830.10:FF:000005">
    <property type="entry name" value="nardilysin isoform X1"/>
    <property type="match status" value="1"/>
</dbReference>
<evidence type="ECO:0000313" key="20">
    <source>
        <dbReference type="Proteomes" id="UP000202440"/>
    </source>
</evidence>
<dbReference type="KEGG" id="bsan:CHH28_17255"/>
<dbReference type="GO" id="GO:0046872">
    <property type="term" value="F:metal ion binding"/>
    <property type="evidence" value="ECO:0007669"/>
    <property type="project" value="UniProtKB-KW"/>
</dbReference>
<evidence type="ECO:0000256" key="12">
    <source>
        <dbReference type="ARBA" id="ARBA00031184"/>
    </source>
</evidence>
<keyword evidence="9" id="KW-0862">Zinc</keyword>
<dbReference type="PROSITE" id="PS00143">
    <property type="entry name" value="INSULINASE"/>
    <property type="match status" value="1"/>
</dbReference>
<dbReference type="Pfam" id="PF16187">
    <property type="entry name" value="Peptidase_M16_M"/>
    <property type="match status" value="1"/>
</dbReference>
<feature type="domain" description="Peptidase M16 N-terminal" evidence="15">
    <location>
        <begin position="50"/>
        <end position="168"/>
    </location>
</feature>
<dbReference type="EMBL" id="CP022530">
    <property type="protein sequence ID" value="ASP40317.1"/>
    <property type="molecule type" value="Genomic_DNA"/>
</dbReference>
<dbReference type="InterPro" id="IPR011765">
    <property type="entry name" value="Pept_M16_N"/>
</dbReference>
<dbReference type="PANTHER" id="PTHR43690">
    <property type="entry name" value="NARDILYSIN"/>
    <property type="match status" value="1"/>
</dbReference>
<keyword evidence="7" id="KW-0479">Metal-binding</keyword>
<dbReference type="PANTHER" id="PTHR43690:SF18">
    <property type="entry name" value="INSULIN-DEGRADING ENZYME-RELATED"/>
    <property type="match status" value="1"/>
</dbReference>
<dbReference type="InterPro" id="IPR050626">
    <property type="entry name" value="Peptidase_M16"/>
</dbReference>
<dbReference type="InterPro" id="IPR054734">
    <property type="entry name" value="PqqF-like_C_4"/>
</dbReference>
<feature type="domain" description="Peptidase M16 C-terminal" evidence="16">
    <location>
        <begin position="211"/>
        <end position="386"/>
    </location>
</feature>
<dbReference type="RefSeq" id="WP_094061486.1">
    <property type="nucleotide sequence ID" value="NZ_CP022530.1"/>
</dbReference>
<keyword evidence="8" id="KW-0378">Hydrolase</keyword>
<organism evidence="19 20">
    <name type="scientific">Bacterioplanes sanyensis</name>
    <dbReference type="NCBI Taxonomy" id="1249553"/>
    <lineage>
        <taxon>Bacteria</taxon>
        <taxon>Pseudomonadati</taxon>
        <taxon>Pseudomonadota</taxon>
        <taxon>Gammaproteobacteria</taxon>
        <taxon>Oceanospirillales</taxon>
        <taxon>Oceanospirillaceae</taxon>
        <taxon>Bacterioplanes</taxon>
    </lineage>
</organism>
<keyword evidence="6" id="KW-0645">Protease</keyword>
<dbReference type="Gene3D" id="3.30.830.10">
    <property type="entry name" value="Metalloenzyme, LuxS/M16 peptidase-like"/>
    <property type="match status" value="4"/>
</dbReference>
<dbReference type="InterPro" id="IPR011249">
    <property type="entry name" value="Metalloenz_LuxS/M16"/>
</dbReference>
<sequence length="939" mass="105868">MFSPRYWTFLLIVFAAIAFSMYRQLDTDTLVVSPSDPNDYRYLELDNGLKVLLIATSEADKAAAAVSVDVGSGDDPADRAGLAHFLEHMLFLGTDPYPDAGEYQAFISRNGGHHNAFTAHQQTTYFFELDNSALEDALDRFAPFFISPRFDEQYVEREKNAVHAEFKSKLKDDFRRIFSAQKQAMNPGHPYASFSTGNLDTLADRPDSTIREDLLEFYQQHYSADRMTLVLAGHYSLDQLQQWAVDKFSAIPKHNTAPRPQPPSLFVDGQLPLDMNIQPVKELRRLQFTFPMPASAPLYQFKPIQVLSNLIGHEGEGSLLAYLKQQGWAEGLSAGQSLDTEHDAAMVVQIQLTRAGLAHTEEITAVLMHYIELIKAEPLPQYLLDEQHQLGEMAFRFQEQSRLSDYVVSLSGNLLRFAAEDSIYGSFRWDVISQTQLQPFIDALDANNMLRTLIAPSVETDMQDPLYGTAMRIRPSNVGQPSVKPQDLAGLHLPVANPFIAEDLEPSAEQTLEVPAQILASPQREVWFYPEQDFKQPKSRIYAQFELASARDSERQRLLAHLYARSVNEALNTFSYPAHLAGLSYDLSANDQGLRLLIGGYSDKQPALLEQILQTMTQLQVDDAAFERYKASLQRSLQNRLKNKPFELTLAELRQWLYRPSFNEQQLLAALPDISADDLRAFSDTFAQQLYSRIFVHGGVDQARAETIAALVEQYLPANHTSIGLRDVLHIPNGSWQKNLNLDHPDNAITLYVQGDDTSDATRARYALLGQILRAPYYQYMRTEQQLGYVVAAAPYPQQTVPGLIFVVQSPDTAPEQLVEHSEIFLRQFATTLADMSAEEFVNHQQGLTTRLLQAPKNMSEKAARHWSELSIGRQTFDTNSAIAKLVNDISKDDIVALYQQHFSQPNPSSQARLLFSQGGDIDGWQTLSEVDRAKQRTF</sequence>
<evidence type="ECO:0000256" key="9">
    <source>
        <dbReference type="ARBA" id="ARBA00022833"/>
    </source>
</evidence>
<evidence type="ECO:0000256" key="3">
    <source>
        <dbReference type="ARBA" id="ARBA00007261"/>
    </source>
</evidence>
<dbReference type="Pfam" id="PF22456">
    <property type="entry name" value="PqqF-like_C_4"/>
    <property type="match status" value="1"/>
</dbReference>
<evidence type="ECO:0000256" key="5">
    <source>
        <dbReference type="ARBA" id="ARBA00017565"/>
    </source>
</evidence>
<evidence type="ECO:0000256" key="1">
    <source>
        <dbReference type="ARBA" id="ARBA00001947"/>
    </source>
</evidence>
<dbReference type="FunFam" id="3.30.830.10:FF:000012">
    <property type="entry name" value="Protease 3"/>
    <property type="match status" value="1"/>
</dbReference>
<evidence type="ECO:0000256" key="14">
    <source>
        <dbReference type="RuleBase" id="RU004447"/>
    </source>
</evidence>
<evidence type="ECO:0000259" key="17">
    <source>
        <dbReference type="Pfam" id="PF16187"/>
    </source>
</evidence>
<accession>A0A222FMR0</accession>
<evidence type="ECO:0000256" key="8">
    <source>
        <dbReference type="ARBA" id="ARBA00022801"/>
    </source>
</evidence>
<gene>
    <name evidence="19" type="ORF">CHH28_17255</name>
</gene>
<dbReference type="Proteomes" id="UP000202440">
    <property type="component" value="Chromosome"/>
</dbReference>
<dbReference type="GO" id="GO:0004222">
    <property type="term" value="F:metalloendopeptidase activity"/>
    <property type="evidence" value="ECO:0007669"/>
    <property type="project" value="UniProtKB-EC"/>
</dbReference>
<proteinExistence type="inferred from homology"/>
<dbReference type="EC" id="3.4.24.55" evidence="4"/>
<evidence type="ECO:0000256" key="7">
    <source>
        <dbReference type="ARBA" id="ARBA00022723"/>
    </source>
</evidence>
<comment type="cofactor">
    <cofactor evidence="1">
        <name>Zn(2+)</name>
        <dbReference type="ChEBI" id="CHEBI:29105"/>
    </cofactor>
</comment>
<dbReference type="InterPro" id="IPR001431">
    <property type="entry name" value="Pept_M16_Zn_BS"/>
</dbReference>
<dbReference type="SUPFAM" id="SSF63411">
    <property type="entry name" value="LuxS/MPP-like metallohydrolase"/>
    <property type="match status" value="4"/>
</dbReference>
<protein>
    <recommendedName>
        <fullName evidence="5">Protease 3</fullName>
        <ecNumber evidence="4">3.4.24.55</ecNumber>
    </recommendedName>
    <alternativeName>
        <fullName evidence="13">Pitrilysin</fullName>
    </alternativeName>
    <alternativeName>
        <fullName evidence="12">Protease III</fullName>
    </alternativeName>
    <alternativeName>
        <fullName evidence="11">Protease pi</fullName>
    </alternativeName>
</protein>
<dbReference type="AlphaFoldDB" id="A0A222FMR0"/>
<dbReference type="GO" id="GO:0005737">
    <property type="term" value="C:cytoplasm"/>
    <property type="evidence" value="ECO:0007669"/>
    <property type="project" value="UniProtKB-ARBA"/>
</dbReference>
<keyword evidence="10" id="KW-0482">Metalloprotease</keyword>
<evidence type="ECO:0000256" key="11">
    <source>
        <dbReference type="ARBA" id="ARBA00029597"/>
    </source>
</evidence>
<feature type="domain" description="Peptidase M16 middle/third" evidence="17">
    <location>
        <begin position="395"/>
        <end position="670"/>
    </location>
</feature>
<evidence type="ECO:0000259" key="18">
    <source>
        <dbReference type="Pfam" id="PF22456"/>
    </source>
</evidence>
<dbReference type="OrthoDB" id="9811314at2"/>
<keyword evidence="20" id="KW-1185">Reference proteome</keyword>
<dbReference type="Pfam" id="PF00675">
    <property type="entry name" value="Peptidase_M16"/>
    <property type="match status" value="1"/>
</dbReference>
<evidence type="ECO:0000256" key="6">
    <source>
        <dbReference type="ARBA" id="ARBA00022670"/>
    </source>
</evidence>
<comment type="function">
    <text evidence="2">Endopeptidase that degrades small peptides of less than 7 kDa, such as glucagon and insulin.</text>
</comment>
<evidence type="ECO:0000256" key="4">
    <source>
        <dbReference type="ARBA" id="ARBA00012449"/>
    </source>
</evidence>
<dbReference type="Pfam" id="PF05193">
    <property type="entry name" value="Peptidase_M16_C"/>
    <property type="match status" value="1"/>
</dbReference>
<feature type="domain" description="Coenzyme PQQ synthesis protein F-like C-terminal lobe" evidence="18">
    <location>
        <begin position="768"/>
        <end position="867"/>
    </location>
</feature>
<evidence type="ECO:0000256" key="2">
    <source>
        <dbReference type="ARBA" id="ARBA00002184"/>
    </source>
</evidence>
<evidence type="ECO:0000259" key="15">
    <source>
        <dbReference type="Pfam" id="PF00675"/>
    </source>
</evidence>
<reference evidence="19 20" key="1">
    <citation type="submission" date="2017-07" db="EMBL/GenBank/DDBJ databases">
        <title>Annotated genome sequence of Bacterioplanes sanyensis isolated from Red Sea.</title>
        <authorList>
            <person name="Rehman Z.U."/>
        </authorList>
    </citation>
    <scope>NUCLEOTIDE SEQUENCE [LARGE SCALE GENOMIC DNA]</scope>
    <source>
        <strain evidence="19 20">NV9</strain>
    </source>
</reference>
<comment type="similarity">
    <text evidence="3 14">Belongs to the peptidase M16 family.</text>
</comment>
<evidence type="ECO:0000256" key="13">
    <source>
        <dbReference type="ARBA" id="ARBA00033450"/>
    </source>
</evidence>
<evidence type="ECO:0000259" key="16">
    <source>
        <dbReference type="Pfam" id="PF05193"/>
    </source>
</evidence>
<evidence type="ECO:0000256" key="10">
    <source>
        <dbReference type="ARBA" id="ARBA00023049"/>
    </source>
</evidence>
<evidence type="ECO:0000313" key="19">
    <source>
        <dbReference type="EMBL" id="ASP40317.1"/>
    </source>
</evidence>
<dbReference type="InterPro" id="IPR032632">
    <property type="entry name" value="Peptidase_M16_M"/>
</dbReference>
<dbReference type="InterPro" id="IPR007863">
    <property type="entry name" value="Peptidase_M16_C"/>
</dbReference>
<dbReference type="GO" id="GO:0006508">
    <property type="term" value="P:proteolysis"/>
    <property type="evidence" value="ECO:0007669"/>
    <property type="project" value="UniProtKB-KW"/>
</dbReference>